<feature type="region of interest" description="Disordered" evidence="1">
    <location>
        <begin position="394"/>
        <end position="462"/>
    </location>
</feature>
<accession>A0A0L0UYP2</accession>
<feature type="compositionally biased region" description="Low complexity" evidence="1">
    <location>
        <begin position="732"/>
        <end position="744"/>
    </location>
</feature>
<proteinExistence type="predicted"/>
<name>A0A0L0UYP2_9BASI</name>
<comment type="caution">
    <text evidence="2">The sequence shown here is derived from an EMBL/GenBank/DDBJ whole genome shotgun (WGS) entry which is preliminary data.</text>
</comment>
<feature type="region of interest" description="Disordered" evidence="1">
    <location>
        <begin position="295"/>
        <end position="325"/>
    </location>
</feature>
<dbReference type="AlphaFoldDB" id="A0A0L0UYP2"/>
<feature type="compositionally biased region" description="Polar residues" evidence="1">
    <location>
        <begin position="438"/>
        <end position="450"/>
    </location>
</feature>
<keyword evidence="3" id="KW-1185">Reference proteome</keyword>
<evidence type="ECO:0000256" key="1">
    <source>
        <dbReference type="SAM" id="MobiDB-lite"/>
    </source>
</evidence>
<feature type="compositionally biased region" description="Pro residues" evidence="1">
    <location>
        <begin position="451"/>
        <end position="462"/>
    </location>
</feature>
<feature type="compositionally biased region" description="Pro residues" evidence="1">
    <location>
        <begin position="517"/>
        <end position="526"/>
    </location>
</feature>
<dbReference type="STRING" id="1165861.A0A0L0UYP2"/>
<evidence type="ECO:0008006" key="4">
    <source>
        <dbReference type="Google" id="ProtNLM"/>
    </source>
</evidence>
<feature type="region of interest" description="Disordered" evidence="1">
    <location>
        <begin position="706"/>
        <end position="829"/>
    </location>
</feature>
<organism evidence="2 3">
    <name type="scientific">Puccinia striiformis f. sp. tritici PST-78</name>
    <dbReference type="NCBI Taxonomy" id="1165861"/>
    <lineage>
        <taxon>Eukaryota</taxon>
        <taxon>Fungi</taxon>
        <taxon>Dikarya</taxon>
        <taxon>Basidiomycota</taxon>
        <taxon>Pucciniomycotina</taxon>
        <taxon>Pucciniomycetes</taxon>
        <taxon>Pucciniales</taxon>
        <taxon>Pucciniaceae</taxon>
        <taxon>Puccinia</taxon>
    </lineage>
</organism>
<feature type="region of interest" description="Disordered" evidence="1">
    <location>
        <begin position="506"/>
        <end position="526"/>
    </location>
</feature>
<evidence type="ECO:0000313" key="2">
    <source>
        <dbReference type="EMBL" id="KNE92140.1"/>
    </source>
</evidence>
<dbReference type="Proteomes" id="UP000054564">
    <property type="component" value="Unassembled WGS sequence"/>
</dbReference>
<feature type="compositionally biased region" description="Pro residues" evidence="1">
    <location>
        <begin position="801"/>
        <end position="814"/>
    </location>
</feature>
<reference evidence="3" key="1">
    <citation type="submission" date="2014-03" db="EMBL/GenBank/DDBJ databases">
        <title>The Genome Sequence of Puccinia striiformis f. sp. tritici PST-78.</title>
        <authorList>
            <consortium name="The Broad Institute Genome Sequencing Platform"/>
            <person name="Cuomo C."/>
            <person name="Hulbert S."/>
            <person name="Chen X."/>
            <person name="Walker B."/>
            <person name="Young S.K."/>
            <person name="Zeng Q."/>
            <person name="Gargeya S."/>
            <person name="Fitzgerald M."/>
            <person name="Haas B."/>
            <person name="Abouelleil A."/>
            <person name="Alvarado L."/>
            <person name="Arachchi H.M."/>
            <person name="Berlin A.M."/>
            <person name="Chapman S.B."/>
            <person name="Goldberg J."/>
            <person name="Griggs A."/>
            <person name="Gujja S."/>
            <person name="Hansen M."/>
            <person name="Howarth C."/>
            <person name="Imamovic A."/>
            <person name="Larimer J."/>
            <person name="McCowan C."/>
            <person name="Montmayeur A."/>
            <person name="Murphy C."/>
            <person name="Neiman D."/>
            <person name="Pearson M."/>
            <person name="Priest M."/>
            <person name="Roberts A."/>
            <person name="Saif S."/>
            <person name="Shea T."/>
            <person name="Sisk P."/>
            <person name="Sykes S."/>
            <person name="Wortman J."/>
            <person name="Nusbaum C."/>
            <person name="Birren B."/>
        </authorList>
    </citation>
    <scope>NUCLEOTIDE SEQUENCE [LARGE SCALE GENOMIC DNA]</scope>
    <source>
        <strain evidence="3">race PST-78</strain>
    </source>
</reference>
<sequence length="829" mass="91045">MQLLAAREAAEANTTRIARLEELVLALAVKSEEPPRRTRLEDGELDLQKFRTSDGPKFTGPPMTVEPFVKWVSGLQIFFTTKNVTRASDKIKVIGGLIDDSNLLKFYANEAADYLAGSWETFKTRIFQVALPLNWRMELRKQIHQLAMTPTESFMDYSTRARTLQTLANFDASDAMKIADNDLAQFMVFGLPQDLQDRITEHQIMEKTPFEYSYFEQRVSACVTAARSSTAAPSYPKPIPTTQPLSKEDFIWRVHAYLDSEGKCHFCKKTCGNAAGTCPGPVDKKYIPIPDSFQTPQKPPNYTAPRAWSNAGKPTHPPAGRPSTRSATVAGVAEEEDQFDAAALAAVQAELVEDGLFNYATEDLEGCYGRLDSAGVAGYEALDMQRWANEEEKYVKSSSKSSPAFRHPPYRRDSHVRSATGHKRRPNTGPILPVTLPSPRSSASGSTNPSYNPPQTAPIKRPIPPTAVHAVCAGCRKSKRKCSALGTPLLNPATTPTPVPSTAVAPPLGPTTSSVRPKPPPIPPHPIRPLPPPTPLPPTHTLTPVSANPVSNADHHTTKFRSSVRVVIPSTDHYPRRQLSRTPSPFLKVNRSINMVPRPSLIEDASRPLKRMAPREDLAEEAWNDRRARLRIDNNRILLVNTSPAVPERDPPQNPELPPMPLSCEFDDERVTFHRAFLRWFDERHVLQKFLGLPFDQPVPTSAAPIPVQTLRRAEPSTPVISLDDIGTPQGSPQAPATATSPAQDRQPAAGSDKGKARALSPPDDANAEGSLDSADGESPNTLVPFDSPIGEDDYFGVPYDRPPPTHASPPPPARQNTPLDPLCVLFPE</sequence>
<dbReference type="EMBL" id="AJIL01000174">
    <property type="protein sequence ID" value="KNE92140.1"/>
    <property type="molecule type" value="Genomic_DNA"/>
</dbReference>
<gene>
    <name evidence="2" type="ORF">PSTG_14477</name>
</gene>
<protein>
    <recommendedName>
        <fullName evidence="4">Retrotransposon gag domain-containing protein</fullName>
    </recommendedName>
</protein>
<evidence type="ECO:0000313" key="3">
    <source>
        <dbReference type="Proteomes" id="UP000054564"/>
    </source>
</evidence>